<name>A0A7S2IL18_9STRA</name>
<proteinExistence type="predicted"/>
<evidence type="ECO:0000256" key="1">
    <source>
        <dbReference type="SAM" id="MobiDB-lite"/>
    </source>
</evidence>
<feature type="region of interest" description="Disordered" evidence="1">
    <location>
        <begin position="60"/>
        <end position="139"/>
    </location>
</feature>
<organism evidence="3">
    <name type="scientific">Helicotheca tamesis</name>
    <dbReference type="NCBI Taxonomy" id="374047"/>
    <lineage>
        <taxon>Eukaryota</taxon>
        <taxon>Sar</taxon>
        <taxon>Stramenopiles</taxon>
        <taxon>Ochrophyta</taxon>
        <taxon>Bacillariophyta</taxon>
        <taxon>Mediophyceae</taxon>
        <taxon>Lithodesmiophycidae</taxon>
        <taxon>Lithodesmiales</taxon>
        <taxon>Lithodesmiaceae</taxon>
        <taxon>Helicotheca</taxon>
    </lineage>
</organism>
<accession>A0A7S2IL18</accession>
<dbReference type="EMBL" id="HBGV01020432">
    <property type="protein sequence ID" value="CAD9521104.1"/>
    <property type="molecule type" value="Transcribed_RNA"/>
</dbReference>
<keyword evidence="2" id="KW-0732">Signal</keyword>
<gene>
    <name evidence="3" type="ORF">HTAM1171_LOCUS12761</name>
</gene>
<feature type="chain" id="PRO_5031413896" evidence="2">
    <location>
        <begin position="33"/>
        <end position="623"/>
    </location>
</feature>
<feature type="signal peptide" evidence="2">
    <location>
        <begin position="1"/>
        <end position="32"/>
    </location>
</feature>
<dbReference type="AlphaFoldDB" id="A0A7S2IL18"/>
<evidence type="ECO:0000313" key="3">
    <source>
        <dbReference type="EMBL" id="CAD9521104.1"/>
    </source>
</evidence>
<evidence type="ECO:0000256" key="2">
    <source>
        <dbReference type="SAM" id="SignalP"/>
    </source>
</evidence>
<protein>
    <submittedName>
        <fullName evidence="3">Uncharacterized protein</fullName>
    </submittedName>
</protein>
<sequence length="623" mass="69099">MPSSNGKMRRCAGLLFVSSAIVCLLNSSSTSAFVPAPTTPAVSSPPLSSSTCIYMGMNRKARRAQKKQAQGNSRPKSFYDNVKEMDTASDVSNTEGIPTTDVPLAKKAEQLSKPKSKIDQEEKGERIESAAGGSGESVTSGANIAEAAVDKFNARPEVSQVIVDEDTGIERIQQGKAVMDVVTRKAVKLSDDGADARLAQMFPGVPKDVRSRHRLDWTTVEVVDVIEKLKEASLVDGSIPPHPSVSNTAVDFVLANRDYLGSKMKKTLGRLKLKAQSNQDVEEARELRKLWKHYMTLEDHISAPFRQILLDAEGKVGPNFGNLDLKSYCAGDAYQRAGAYLVLKGMVAHWEKKVRDAEFVENTPQNKDTFLQILATGDPKRYLPDPPIIFRLNECTRICLMAQQMTAKFVEDPELFDDLPAEVRFVEKALSIKGGTALRQFAIEEFCPAEDITFTALREGMRRLCAQMECMQLDPYGDITNTLSRLSDALAVGTEDERDPYVDFIANSKKNSPGWFQTYTFDHEVNSLVRFLDNTKKIEDGTAGPIEDVTRQLGNEARDIFGVERKSTFETDDGTYKVPKKRSMGRPHMMGWLDLLGDEEMTGGEETKGKETFESDNWTPVDD</sequence>
<reference evidence="3" key="1">
    <citation type="submission" date="2021-01" db="EMBL/GenBank/DDBJ databases">
        <authorList>
            <person name="Corre E."/>
            <person name="Pelletier E."/>
            <person name="Niang G."/>
            <person name="Scheremetjew M."/>
            <person name="Finn R."/>
            <person name="Kale V."/>
            <person name="Holt S."/>
            <person name="Cochrane G."/>
            <person name="Meng A."/>
            <person name="Brown T."/>
            <person name="Cohen L."/>
        </authorList>
    </citation>
    <scope>NUCLEOTIDE SEQUENCE</scope>
    <source>
        <strain evidence="3">CCMP826</strain>
    </source>
</reference>
<feature type="compositionally biased region" description="Basic and acidic residues" evidence="1">
    <location>
        <begin position="104"/>
        <end position="128"/>
    </location>
</feature>
<feature type="region of interest" description="Disordered" evidence="1">
    <location>
        <begin position="599"/>
        <end position="623"/>
    </location>
</feature>